<dbReference type="AlphaFoldDB" id="A0A2V4AKH9"/>
<keyword evidence="3" id="KW-0489">Methyltransferase</keyword>
<evidence type="ECO:0000259" key="1">
    <source>
        <dbReference type="Pfam" id="PF13847"/>
    </source>
</evidence>
<organism evidence="3 4">
    <name type="scientific">Prauserella muralis</name>
    <dbReference type="NCBI Taxonomy" id="588067"/>
    <lineage>
        <taxon>Bacteria</taxon>
        <taxon>Bacillati</taxon>
        <taxon>Actinomycetota</taxon>
        <taxon>Actinomycetes</taxon>
        <taxon>Pseudonocardiales</taxon>
        <taxon>Pseudonocardiaceae</taxon>
        <taxon>Prauserella</taxon>
    </lineage>
</organism>
<dbReference type="Pfam" id="PF21320">
    <property type="entry name" value="WHD_Rv2258c"/>
    <property type="match status" value="1"/>
</dbReference>
<gene>
    <name evidence="3" type="ORF">BAY60_24975</name>
</gene>
<name>A0A2V4AKH9_9PSEU</name>
<keyword evidence="4" id="KW-1185">Reference proteome</keyword>
<feature type="domain" description="S-adenosylmethionine-dependent methyltransferase Rv2258c-like winged HTH" evidence="2">
    <location>
        <begin position="28"/>
        <end position="96"/>
    </location>
</feature>
<dbReference type="InterPro" id="IPR029063">
    <property type="entry name" value="SAM-dependent_MTases_sf"/>
</dbReference>
<evidence type="ECO:0000313" key="3">
    <source>
        <dbReference type="EMBL" id="PXY20775.1"/>
    </source>
</evidence>
<dbReference type="Gene3D" id="1.10.10.10">
    <property type="entry name" value="Winged helix-like DNA-binding domain superfamily/Winged helix DNA-binding domain"/>
    <property type="match status" value="1"/>
</dbReference>
<feature type="domain" description="Methyltransferase" evidence="1">
    <location>
        <begin position="171"/>
        <end position="284"/>
    </location>
</feature>
<accession>A0A2V4AKH9</accession>
<dbReference type="InterPro" id="IPR025714">
    <property type="entry name" value="Methyltranfer_dom"/>
</dbReference>
<comment type="caution">
    <text evidence="3">The sequence shown here is derived from an EMBL/GenBank/DDBJ whole genome shotgun (WGS) entry which is preliminary data.</text>
</comment>
<dbReference type="InterPro" id="IPR036388">
    <property type="entry name" value="WH-like_DNA-bd_sf"/>
</dbReference>
<protein>
    <submittedName>
        <fullName evidence="3">SAM-dependent methyltransferase</fullName>
    </submittedName>
</protein>
<dbReference type="Proteomes" id="UP000249915">
    <property type="component" value="Unassembled WGS sequence"/>
</dbReference>
<dbReference type="RefSeq" id="WP_112283829.1">
    <property type="nucleotide sequence ID" value="NZ_MASW01000006.1"/>
</dbReference>
<dbReference type="PANTHER" id="PTHR45128:SF2">
    <property type="entry name" value="METHYLTRANSFERASE DOMAIN-CONTAINING PROTEIN"/>
    <property type="match status" value="1"/>
</dbReference>
<sequence length="352" mass="37688">MSIDQAKLDEFVGRFAGDLGAVLHAATVLVGDKLGLYRAMADSRPVTAAELAERTGCDERYLREWLSAQAASGYAEYDADTGTFRLTEEQAFALSRENNPVFAPGGLQIAASTIKDVDRLAEAIRTGTGMEWGAHDPDLFAGTDRFFKPNYIANLLDSWLPALDGVVAKLESGAHVADVGCGYGSSSILLAQAYSRTRVAGSDYHAPSIEAARKAAADAGVAERCTFEVASAKDYSGRGYDLVTFFDCLHDMGDPVGAAAHVLTTLDGDGTWMIVEPNAGDRLEDNLNPVGRIFYSASTLICVPASRSQEVGLALGAQAGEARIREVVERAGFTRFRRAAETPFNLVYEARP</sequence>
<reference evidence="3 4" key="1">
    <citation type="submission" date="2016-07" db="EMBL/GenBank/DDBJ databases">
        <title>Draft genome sequence of Prauserella muralis DSM 45305, isolated from a mould-covered wall in an indoor environment.</title>
        <authorList>
            <person name="Ruckert C."/>
            <person name="Albersmeier A."/>
            <person name="Jiang C.-L."/>
            <person name="Jiang Y."/>
            <person name="Kalinowski J."/>
            <person name="Schneider O."/>
            <person name="Winkler A."/>
            <person name="Zotchev S.B."/>
        </authorList>
    </citation>
    <scope>NUCLEOTIDE SEQUENCE [LARGE SCALE GENOMIC DNA]</scope>
    <source>
        <strain evidence="3 4">DSM 45305</strain>
    </source>
</reference>
<dbReference type="EMBL" id="MASW01000006">
    <property type="protein sequence ID" value="PXY20775.1"/>
    <property type="molecule type" value="Genomic_DNA"/>
</dbReference>
<dbReference type="SUPFAM" id="SSF46785">
    <property type="entry name" value="Winged helix' DNA-binding domain"/>
    <property type="match status" value="1"/>
</dbReference>
<dbReference type="InterPro" id="IPR036390">
    <property type="entry name" value="WH_DNA-bd_sf"/>
</dbReference>
<evidence type="ECO:0000259" key="2">
    <source>
        <dbReference type="Pfam" id="PF21320"/>
    </source>
</evidence>
<dbReference type="Pfam" id="PF13847">
    <property type="entry name" value="Methyltransf_31"/>
    <property type="match status" value="1"/>
</dbReference>
<dbReference type="InterPro" id="IPR053173">
    <property type="entry name" value="SAM-binding_MTase"/>
</dbReference>
<dbReference type="GO" id="GO:0008168">
    <property type="term" value="F:methyltransferase activity"/>
    <property type="evidence" value="ECO:0007669"/>
    <property type="project" value="UniProtKB-KW"/>
</dbReference>
<dbReference type="SUPFAM" id="SSF53335">
    <property type="entry name" value="S-adenosyl-L-methionine-dependent methyltransferases"/>
    <property type="match status" value="1"/>
</dbReference>
<evidence type="ECO:0000313" key="4">
    <source>
        <dbReference type="Proteomes" id="UP000249915"/>
    </source>
</evidence>
<dbReference type="PANTHER" id="PTHR45128">
    <property type="entry name" value="METHYLTRANSFERASE TYPE 11"/>
    <property type="match status" value="1"/>
</dbReference>
<dbReference type="InterPro" id="IPR048711">
    <property type="entry name" value="WHD_Rv2258c"/>
</dbReference>
<dbReference type="Gene3D" id="3.40.50.150">
    <property type="entry name" value="Vaccinia Virus protein VP39"/>
    <property type="match status" value="1"/>
</dbReference>
<dbReference type="OrthoDB" id="9801363at2"/>
<proteinExistence type="predicted"/>
<dbReference type="GO" id="GO:0032259">
    <property type="term" value="P:methylation"/>
    <property type="evidence" value="ECO:0007669"/>
    <property type="project" value="UniProtKB-KW"/>
</dbReference>
<keyword evidence="3" id="KW-0808">Transferase</keyword>